<evidence type="ECO:0000313" key="2">
    <source>
        <dbReference type="Proteomes" id="UP000179179"/>
    </source>
</evidence>
<proteinExistence type="predicted"/>
<gene>
    <name evidence="1" type="ORF">ABOM_010173</name>
</gene>
<sequence>MVSQTRLVINTVGPFCKYGTPVVVACVENSAAYVDSMGEHIWTYQLAVQWHEKAMANKAIIIPHCAVESSPPDLMTLLLARSLRRRLGSTVFTIQNTWTGYSGGVISSILAGLEKYSIRQMMPASAPRATCIPDAGPHQPYPHPVLPI</sequence>
<dbReference type="Proteomes" id="UP000179179">
    <property type="component" value="Unassembled WGS sequence"/>
</dbReference>
<dbReference type="GeneID" id="34453563"/>
<dbReference type="RefSeq" id="XP_022384832.1">
    <property type="nucleotide sequence ID" value="XM_022537301.1"/>
</dbReference>
<dbReference type="GO" id="GO:0009247">
    <property type="term" value="P:glycolipid biosynthetic process"/>
    <property type="evidence" value="ECO:0007669"/>
    <property type="project" value="TreeGrafter"/>
</dbReference>
<accession>A0A1F7ZPZ5</accession>
<evidence type="ECO:0000313" key="1">
    <source>
        <dbReference type="EMBL" id="OGM41115.1"/>
    </source>
</evidence>
<dbReference type="PANTHER" id="PTHR12286">
    <property type="entry name" value="SACCHAROPINE DEHYDROGENASE-LIKE OXIDOREDUCTASE"/>
    <property type="match status" value="1"/>
</dbReference>
<dbReference type="GO" id="GO:0005739">
    <property type="term" value="C:mitochondrion"/>
    <property type="evidence" value="ECO:0007669"/>
    <property type="project" value="TreeGrafter"/>
</dbReference>
<name>A0A1F7ZPZ5_9EURO</name>
<keyword evidence="2" id="KW-1185">Reference proteome</keyword>
<organism evidence="1 2">
    <name type="scientific">Aspergillus bombycis</name>
    <dbReference type="NCBI Taxonomy" id="109264"/>
    <lineage>
        <taxon>Eukaryota</taxon>
        <taxon>Fungi</taxon>
        <taxon>Dikarya</taxon>
        <taxon>Ascomycota</taxon>
        <taxon>Pezizomycotina</taxon>
        <taxon>Eurotiomycetes</taxon>
        <taxon>Eurotiomycetidae</taxon>
        <taxon>Eurotiales</taxon>
        <taxon>Aspergillaceae</taxon>
        <taxon>Aspergillus</taxon>
    </lineage>
</organism>
<dbReference type="PANTHER" id="PTHR12286:SF5">
    <property type="entry name" value="SACCHAROPINE DEHYDROGENASE-LIKE OXIDOREDUCTASE"/>
    <property type="match status" value="1"/>
</dbReference>
<dbReference type="Gene3D" id="3.40.50.720">
    <property type="entry name" value="NAD(P)-binding Rossmann-like Domain"/>
    <property type="match status" value="1"/>
</dbReference>
<comment type="caution">
    <text evidence="1">The sequence shown here is derived from an EMBL/GenBank/DDBJ whole genome shotgun (WGS) entry which is preliminary data.</text>
</comment>
<protein>
    <submittedName>
        <fullName evidence="1">Saccharopine dehydrogenase</fullName>
    </submittedName>
</protein>
<reference evidence="1 2" key="1">
    <citation type="journal article" date="2016" name="Genome Biol. Evol.">
        <title>Draft genome sequence of an aflatoxigenic Aspergillus species, A. bombycis.</title>
        <authorList>
            <person name="Moore G.G."/>
            <person name="Mack B.M."/>
            <person name="Beltz S.B."/>
            <person name="Gilbert M.K."/>
        </authorList>
    </citation>
    <scope>NUCLEOTIDE SEQUENCE [LARGE SCALE GENOMIC DNA]</scope>
    <source>
        <strain evidence="2">NRRL 26010</strain>
    </source>
</reference>
<dbReference type="GO" id="GO:0005886">
    <property type="term" value="C:plasma membrane"/>
    <property type="evidence" value="ECO:0007669"/>
    <property type="project" value="TreeGrafter"/>
</dbReference>
<dbReference type="EMBL" id="LYCR01000120">
    <property type="protein sequence ID" value="OGM41115.1"/>
    <property type="molecule type" value="Genomic_DNA"/>
</dbReference>
<dbReference type="OrthoDB" id="10268090at2759"/>
<dbReference type="GO" id="GO:0005811">
    <property type="term" value="C:lipid droplet"/>
    <property type="evidence" value="ECO:0007669"/>
    <property type="project" value="TreeGrafter"/>
</dbReference>
<dbReference type="InterPro" id="IPR051276">
    <property type="entry name" value="Saccharopine_DH-like_oxidrdct"/>
</dbReference>
<dbReference type="AlphaFoldDB" id="A0A1F7ZPZ5"/>